<comment type="subcellular location">
    <subcellularLocation>
        <location evidence="1 5">Cytoplasm</location>
    </subcellularLocation>
</comment>
<feature type="domain" description="RecX first three-helical" evidence="9">
    <location>
        <begin position="28"/>
        <end position="67"/>
    </location>
</feature>
<evidence type="ECO:0000259" key="9">
    <source>
        <dbReference type="Pfam" id="PF21982"/>
    </source>
</evidence>
<organism evidence="10 11">
    <name type="scientific">Eiseniibacteriota bacterium</name>
    <dbReference type="NCBI Taxonomy" id="2212470"/>
    <lineage>
        <taxon>Bacteria</taxon>
        <taxon>Candidatus Eiseniibacteriota</taxon>
    </lineage>
</organism>
<evidence type="ECO:0000256" key="3">
    <source>
        <dbReference type="ARBA" id="ARBA00018111"/>
    </source>
</evidence>
<keyword evidence="4 5" id="KW-0963">Cytoplasm</keyword>
<evidence type="ECO:0000256" key="6">
    <source>
        <dbReference type="SAM" id="MobiDB-lite"/>
    </source>
</evidence>
<dbReference type="HAMAP" id="MF_01114">
    <property type="entry name" value="RecX"/>
    <property type="match status" value="1"/>
</dbReference>
<dbReference type="InterPro" id="IPR053925">
    <property type="entry name" value="RecX_HTH_3rd"/>
</dbReference>
<dbReference type="GO" id="GO:0005737">
    <property type="term" value="C:cytoplasm"/>
    <property type="evidence" value="ECO:0007669"/>
    <property type="project" value="UniProtKB-SubCell"/>
</dbReference>
<evidence type="ECO:0000256" key="2">
    <source>
        <dbReference type="ARBA" id="ARBA00009695"/>
    </source>
</evidence>
<dbReference type="Pfam" id="PF21982">
    <property type="entry name" value="RecX_HTH1"/>
    <property type="match status" value="1"/>
</dbReference>
<dbReference type="InterPro" id="IPR003783">
    <property type="entry name" value="Regulatory_RecX"/>
</dbReference>
<dbReference type="AlphaFoldDB" id="A0A538TJ35"/>
<feature type="domain" description="RecX second three-helical" evidence="7">
    <location>
        <begin position="74"/>
        <end position="112"/>
    </location>
</feature>
<comment type="function">
    <text evidence="5">Modulates RecA activity.</text>
</comment>
<accession>A0A538TJ35</accession>
<dbReference type="Gene3D" id="1.10.10.10">
    <property type="entry name" value="Winged helix-like DNA-binding domain superfamily/Winged helix DNA-binding domain"/>
    <property type="match status" value="3"/>
</dbReference>
<proteinExistence type="inferred from homology"/>
<evidence type="ECO:0000256" key="5">
    <source>
        <dbReference type="HAMAP-Rule" id="MF_01114"/>
    </source>
</evidence>
<dbReference type="Pfam" id="PF21981">
    <property type="entry name" value="RecX_HTH3"/>
    <property type="match status" value="1"/>
</dbReference>
<reference evidence="10 11" key="1">
    <citation type="journal article" date="2019" name="Nat. Microbiol.">
        <title>Mediterranean grassland soil C-N compound turnover is dependent on rainfall and depth, and is mediated by genomically divergent microorganisms.</title>
        <authorList>
            <person name="Diamond S."/>
            <person name="Andeer P.F."/>
            <person name="Li Z."/>
            <person name="Crits-Christoph A."/>
            <person name="Burstein D."/>
            <person name="Anantharaman K."/>
            <person name="Lane K.R."/>
            <person name="Thomas B.C."/>
            <person name="Pan C."/>
            <person name="Northen T.R."/>
            <person name="Banfield J.F."/>
        </authorList>
    </citation>
    <scope>NUCLEOTIDE SEQUENCE [LARGE SCALE GENOMIC DNA]</scope>
    <source>
        <strain evidence="10">WS_8</strain>
    </source>
</reference>
<dbReference type="Pfam" id="PF02631">
    <property type="entry name" value="RecX_HTH2"/>
    <property type="match status" value="1"/>
</dbReference>
<dbReference type="EMBL" id="VBOY01000104">
    <property type="protein sequence ID" value="TMQ63627.1"/>
    <property type="molecule type" value="Genomic_DNA"/>
</dbReference>
<dbReference type="InterPro" id="IPR053924">
    <property type="entry name" value="RecX_HTH_2nd"/>
</dbReference>
<name>A0A538TJ35_UNCEI</name>
<feature type="region of interest" description="Disordered" evidence="6">
    <location>
        <begin position="1"/>
        <end position="25"/>
    </location>
</feature>
<gene>
    <name evidence="5" type="primary">recX</name>
    <name evidence="10" type="ORF">E6K78_10350</name>
</gene>
<evidence type="ECO:0000313" key="10">
    <source>
        <dbReference type="EMBL" id="TMQ63627.1"/>
    </source>
</evidence>
<dbReference type="Proteomes" id="UP000316609">
    <property type="component" value="Unassembled WGS sequence"/>
</dbReference>
<evidence type="ECO:0000259" key="8">
    <source>
        <dbReference type="Pfam" id="PF21981"/>
    </source>
</evidence>
<dbReference type="InterPro" id="IPR036388">
    <property type="entry name" value="WH-like_DNA-bd_sf"/>
</dbReference>
<evidence type="ECO:0000256" key="1">
    <source>
        <dbReference type="ARBA" id="ARBA00004496"/>
    </source>
</evidence>
<dbReference type="PANTHER" id="PTHR33602">
    <property type="entry name" value="REGULATORY PROTEIN RECX FAMILY PROTEIN"/>
    <property type="match status" value="1"/>
</dbReference>
<feature type="domain" description="RecX third three-helical" evidence="8">
    <location>
        <begin position="126"/>
        <end position="172"/>
    </location>
</feature>
<dbReference type="InterPro" id="IPR053926">
    <property type="entry name" value="RecX_HTH_1st"/>
</dbReference>
<evidence type="ECO:0000313" key="11">
    <source>
        <dbReference type="Proteomes" id="UP000316609"/>
    </source>
</evidence>
<dbReference type="GO" id="GO:0006282">
    <property type="term" value="P:regulation of DNA repair"/>
    <property type="evidence" value="ECO:0007669"/>
    <property type="project" value="UniProtKB-UniRule"/>
</dbReference>
<dbReference type="PANTHER" id="PTHR33602:SF1">
    <property type="entry name" value="REGULATORY PROTEIN RECX FAMILY PROTEIN"/>
    <property type="match status" value="1"/>
</dbReference>
<comment type="caution">
    <text evidence="10">The sequence shown here is derived from an EMBL/GenBank/DDBJ whole genome shotgun (WGS) entry which is preliminary data.</text>
</comment>
<evidence type="ECO:0000259" key="7">
    <source>
        <dbReference type="Pfam" id="PF02631"/>
    </source>
</evidence>
<comment type="similarity">
    <text evidence="2 5">Belongs to the RecX family.</text>
</comment>
<sequence length="182" mass="20398">MPGHGGSARARRRAATKQGDRSQDLAAAREAALRLLERTRRTRTDLTRRLRQKGFASRTIEEVLERLLGVGLVDDAEYARAFLSGRWGRRPAGWRRLEQELRRRGIGPEDVARGRELLEAERGPLDELSLARRVLAQAARRAAGLDPRLRRRRLYALLARRGFDSDTIEAALDAGGDKPADG</sequence>
<protein>
    <recommendedName>
        <fullName evidence="3 5">Regulatory protein RecX</fullName>
    </recommendedName>
</protein>
<evidence type="ECO:0000256" key="4">
    <source>
        <dbReference type="ARBA" id="ARBA00022490"/>
    </source>
</evidence>